<feature type="compositionally biased region" description="Low complexity" evidence="2">
    <location>
        <begin position="489"/>
        <end position="501"/>
    </location>
</feature>
<feature type="domain" description="Ternary complex factor MIP1 leucine-zipper" evidence="4">
    <location>
        <begin position="170"/>
        <end position="273"/>
    </location>
</feature>
<evidence type="ECO:0000259" key="4">
    <source>
        <dbReference type="Pfam" id="PF14389"/>
    </source>
</evidence>
<feature type="compositionally biased region" description="Basic and acidic residues" evidence="2">
    <location>
        <begin position="393"/>
        <end position="407"/>
    </location>
</feature>
<dbReference type="InterPro" id="IPR006869">
    <property type="entry name" value="DUF547"/>
</dbReference>
<evidence type="ECO:0000256" key="2">
    <source>
        <dbReference type="SAM" id="MobiDB-lite"/>
    </source>
</evidence>
<dbReference type="Proteomes" id="UP000827721">
    <property type="component" value="Unassembled WGS sequence"/>
</dbReference>
<keyword evidence="6" id="KW-1185">Reference proteome</keyword>
<keyword evidence="1" id="KW-0175">Coiled coil</keyword>
<feature type="compositionally biased region" description="Low complexity" evidence="2">
    <location>
        <begin position="66"/>
        <end position="78"/>
    </location>
</feature>
<evidence type="ECO:0000313" key="6">
    <source>
        <dbReference type="Proteomes" id="UP000827721"/>
    </source>
</evidence>
<feature type="compositionally biased region" description="Low complexity" evidence="2">
    <location>
        <begin position="128"/>
        <end position="147"/>
    </location>
</feature>
<comment type="caution">
    <text evidence="5">The sequence shown here is derived from an EMBL/GenBank/DDBJ whole genome shotgun (WGS) entry which is preliminary data.</text>
</comment>
<dbReference type="Pfam" id="PF14389">
    <property type="entry name" value="Lzipper-MIP1"/>
    <property type="match status" value="1"/>
</dbReference>
<dbReference type="Pfam" id="PF04784">
    <property type="entry name" value="DUF547"/>
    <property type="match status" value="1"/>
</dbReference>
<feature type="region of interest" description="Disordered" evidence="2">
    <location>
        <begin position="126"/>
        <end position="174"/>
    </location>
</feature>
<dbReference type="PANTHER" id="PTHR46248">
    <property type="entry name" value="EXPRESSED PROTEIN"/>
    <property type="match status" value="1"/>
</dbReference>
<evidence type="ECO:0000256" key="1">
    <source>
        <dbReference type="SAM" id="Coils"/>
    </source>
</evidence>
<name>A0ABQ8HJ59_9ROSI</name>
<feature type="region of interest" description="Disordered" evidence="2">
    <location>
        <begin position="56"/>
        <end position="78"/>
    </location>
</feature>
<feature type="domain" description="DUF547" evidence="3">
    <location>
        <begin position="567"/>
        <end position="684"/>
    </location>
</feature>
<protein>
    <recommendedName>
        <fullName evidence="7">DUF547 domain-containing protein</fullName>
    </recommendedName>
</protein>
<feature type="coiled-coil region" evidence="1">
    <location>
        <begin position="242"/>
        <end position="276"/>
    </location>
</feature>
<organism evidence="5 6">
    <name type="scientific">Xanthoceras sorbifolium</name>
    <dbReference type="NCBI Taxonomy" id="99658"/>
    <lineage>
        <taxon>Eukaryota</taxon>
        <taxon>Viridiplantae</taxon>
        <taxon>Streptophyta</taxon>
        <taxon>Embryophyta</taxon>
        <taxon>Tracheophyta</taxon>
        <taxon>Spermatophyta</taxon>
        <taxon>Magnoliopsida</taxon>
        <taxon>eudicotyledons</taxon>
        <taxon>Gunneridae</taxon>
        <taxon>Pentapetalae</taxon>
        <taxon>rosids</taxon>
        <taxon>malvids</taxon>
        <taxon>Sapindales</taxon>
        <taxon>Sapindaceae</taxon>
        <taxon>Xanthoceroideae</taxon>
        <taxon>Xanthoceras</taxon>
    </lineage>
</organism>
<gene>
    <name evidence="5" type="ORF">JRO89_XS10G0168400</name>
</gene>
<sequence>MIKESLKKKIEIRCNRNRLSQNENCKLRQAHSVCARAFACFCMMSQSHSHPQLGRRFDKCKTNQPHESSLSSSHHTTTARCSSFPSKLDYSSFSNSKNSNQHLLHQNLSDSSCSCLNVLSKSKRWTTSKSPSASSRSASSSRQHSSSMATQQGRFSFNVPIDTGRKKVSGQQKKEALEREVSMLQNMLKQEENMHEILERMHHSDQHASSAISIPNFLPPKRSVTYLRISFEEANLPLIVQVKELLAELAMVEGEIARLEGQISQLQLGLKNEQEVTKETKSKQWQVGNLSNLNQGHPTSTMITNPNLIVNRAGNEKMAFETKALHFISKAIKGDYNLSATSTTVMNERIGNSAAFADQKENQFHHDQDIKFQDFKVPRRSSSGILKPPSPFRDPRQPSPKPRERNPEISFDLPPRYISSTSILSEENSSIQNWQPNKLSESIIKCLNFIYVRLLRTSRAIELEKSGPISRSVHYSSLSSRSFRAETSSSLNSKSSMNMSQKDSRQQDPYGVFEYSEESIPRDIGPYKNLVIFSLSSMDPKCISSSSSLPLIRKILMNNLQMVELRVLTYQQKLAFWINMFNACIMQGFLQYGVPNTPEKLIALMNKATLNIGGNTINAQAIEHYILRSSSSSTTKEIDQKGENDDKEAIVRKLYGLESTDPNVRIYTGENVIWELEKSKLEYLQASIVVTSSRRIAFPELLLRSMRDFAMDIDTLVEWVCHQLPTSGTLRKSMVDCFRQGLSTGKISTTVEKIPYDFEFQYLLAI</sequence>
<dbReference type="EMBL" id="JAFEMO010000010">
    <property type="protein sequence ID" value="KAH7561074.1"/>
    <property type="molecule type" value="Genomic_DNA"/>
</dbReference>
<dbReference type="PANTHER" id="PTHR46248:SF6">
    <property type="entry name" value="OS03G0859900 PROTEIN"/>
    <property type="match status" value="1"/>
</dbReference>
<evidence type="ECO:0008006" key="7">
    <source>
        <dbReference type="Google" id="ProtNLM"/>
    </source>
</evidence>
<feature type="region of interest" description="Disordered" evidence="2">
    <location>
        <begin position="489"/>
        <end position="508"/>
    </location>
</feature>
<evidence type="ECO:0000313" key="5">
    <source>
        <dbReference type="EMBL" id="KAH7561074.1"/>
    </source>
</evidence>
<dbReference type="InterPro" id="IPR025757">
    <property type="entry name" value="MIP1_Leuzipper"/>
</dbReference>
<evidence type="ECO:0000259" key="3">
    <source>
        <dbReference type="Pfam" id="PF04784"/>
    </source>
</evidence>
<feature type="region of interest" description="Disordered" evidence="2">
    <location>
        <begin position="381"/>
        <end position="414"/>
    </location>
</feature>
<proteinExistence type="predicted"/>
<accession>A0ABQ8HJ59</accession>
<reference evidence="5 6" key="1">
    <citation type="submission" date="2021-02" db="EMBL/GenBank/DDBJ databases">
        <title>Plant Genome Project.</title>
        <authorList>
            <person name="Zhang R.-G."/>
        </authorList>
    </citation>
    <scope>NUCLEOTIDE SEQUENCE [LARGE SCALE GENOMIC DNA]</scope>
    <source>
        <tissue evidence="5">Leaves</tissue>
    </source>
</reference>